<feature type="transmembrane region" description="Helical" evidence="5">
    <location>
        <begin position="159"/>
        <end position="180"/>
    </location>
</feature>
<evidence type="ECO:0000256" key="4">
    <source>
        <dbReference type="SAM" id="MobiDB-lite"/>
    </source>
</evidence>
<feature type="region of interest" description="Disordered" evidence="4">
    <location>
        <begin position="371"/>
        <end position="410"/>
    </location>
</feature>
<feature type="compositionally biased region" description="Basic and acidic residues" evidence="4">
    <location>
        <begin position="377"/>
        <end position="386"/>
    </location>
</feature>
<keyword evidence="8" id="KW-1185">Reference proteome</keyword>
<feature type="transmembrane region" description="Helical" evidence="5">
    <location>
        <begin position="50"/>
        <end position="68"/>
    </location>
</feature>
<dbReference type="InterPro" id="IPR043128">
    <property type="entry name" value="Rev_trsase/Diguanyl_cyclase"/>
</dbReference>
<dbReference type="EMBL" id="JBHSZP010000008">
    <property type="protein sequence ID" value="MFC7088709.1"/>
    <property type="molecule type" value="Genomic_DNA"/>
</dbReference>
<evidence type="ECO:0000256" key="2">
    <source>
        <dbReference type="ARBA" id="ARBA00034247"/>
    </source>
</evidence>
<comment type="caution">
    <text evidence="7">The sequence shown here is derived from an EMBL/GenBank/DDBJ whole genome shotgun (WGS) entry which is preliminary data.</text>
</comment>
<sequence>MMLADLDLDAAKEERRQQARVNAAFLLCAVIGLLCYLPFDYWLIEPHWQLFWAGRLGSIGLIVACLLWQHGHPERSEMAVLISALGTGLFLAWGAAWIDETEIFFFWNVSTALALFVLVPVATVWHWRKMVLLNGFVATAYLLCFLLWSPFSFFTLGQYGGVFLLVGLLISPLLSQVRYFNFTRAATLRMELAKRNAELSITYERLAQQHQELMQLANFDAMTGLPNRRRGMAFLKGSLANCQQEMRSPLSLMLIDVDHLKPINDSLGHAAGDQLICAVARALESIIDKGEMACRMGGDEFLVVLPGASQRVCRARAEALCLALAEQRLAADPERTISASIGTLTYAPWSDVRVDMDTLIQRVDSEMYHNKRRVRGARRETTKNDETSQGASGAASEYPEGDDWPSLDDF</sequence>
<keyword evidence="5" id="KW-0812">Transmembrane</keyword>
<name>A0ABW2EUQ2_9GAMM</name>
<dbReference type="Pfam" id="PF00990">
    <property type="entry name" value="GGDEF"/>
    <property type="match status" value="1"/>
</dbReference>
<organism evidence="7 8">
    <name type="scientific">Halomonas salifodinae</name>
    <dbReference type="NCBI Taxonomy" id="438745"/>
    <lineage>
        <taxon>Bacteria</taxon>
        <taxon>Pseudomonadati</taxon>
        <taxon>Pseudomonadota</taxon>
        <taxon>Gammaproteobacteria</taxon>
        <taxon>Oceanospirillales</taxon>
        <taxon>Halomonadaceae</taxon>
        <taxon>Halomonas</taxon>
    </lineage>
</organism>
<evidence type="ECO:0000313" key="7">
    <source>
        <dbReference type="EMBL" id="MFC7088709.1"/>
    </source>
</evidence>
<dbReference type="NCBIfam" id="TIGR00254">
    <property type="entry name" value="GGDEF"/>
    <property type="match status" value="1"/>
</dbReference>
<evidence type="ECO:0000256" key="5">
    <source>
        <dbReference type="SAM" id="Phobius"/>
    </source>
</evidence>
<gene>
    <name evidence="7" type="ORF">ACFQH5_03980</name>
</gene>
<feature type="compositionally biased region" description="Acidic residues" evidence="4">
    <location>
        <begin position="399"/>
        <end position="410"/>
    </location>
</feature>
<feature type="transmembrane region" description="Helical" evidence="5">
    <location>
        <begin position="21"/>
        <end position="44"/>
    </location>
</feature>
<reference evidence="8" key="1">
    <citation type="journal article" date="2019" name="Int. J. Syst. Evol. Microbiol.">
        <title>The Global Catalogue of Microorganisms (GCM) 10K type strain sequencing project: providing services to taxonomists for standard genome sequencing and annotation.</title>
        <authorList>
            <consortium name="The Broad Institute Genomics Platform"/>
            <consortium name="The Broad Institute Genome Sequencing Center for Infectious Disease"/>
            <person name="Wu L."/>
            <person name="Ma J."/>
        </authorList>
    </citation>
    <scope>NUCLEOTIDE SEQUENCE [LARGE SCALE GENOMIC DNA]</scope>
    <source>
        <strain evidence="8">CGMCC 1.13666</strain>
    </source>
</reference>
<feature type="coiled-coil region" evidence="3">
    <location>
        <begin position="189"/>
        <end position="216"/>
    </location>
</feature>
<dbReference type="Proteomes" id="UP001596411">
    <property type="component" value="Unassembled WGS sequence"/>
</dbReference>
<evidence type="ECO:0000313" key="8">
    <source>
        <dbReference type="Proteomes" id="UP001596411"/>
    </source>
</evidence>
<evidence type="ECO:0000256" key="3">
    <source>
        <dbReference type="SAM" id="Coils"/>
    </source>
</evidence>
<feature type="domain" description="GGDEF" evidence="6">
    <location>
        <begin position="248"/>
        <end position="385"/>
    </location>
</feature>
<dbReference type="PROSITE" id="PS50887">
    <property type="entry name" value="GGDEF"/>
    <property type="match status" value="1"/>
</dbReference>
<dbReference type="InterPro" id="IPR000160">
    <property type="entry name" value="GGDEF_dom"/>
</dbReference>
<comment type="catalytic activity">
    <reaction evidence="2">
        <text>2 GTP = 3',3'-c-di-GMP + 2 diphosphate</text>
        <dbReference type="Rhea" id="RHEA:24898"/>
        <dbReference type="ChEBI" id="CHEBI:33019"/>
        <dbReference type="ChEBI" id="CHEBI:37565"/>
        <dbReference type="ChEBI" id="CHEBI:58805"/>
        <dbReference type="EC" id="2.7.7.65"/>
    </reaction>
</comment>
<dbReference type="PANTHER" id="PTHR45138:SF9">
    <property type="entry name" value="DIGUANYLATE CYCLASE DGCM-RELATED"/>
    <property type="match status" value="1"/>
</dbReference>
<dbReference type="CDD" id="cd01949">
    <property type="entry name" value="GGDEF"/>
    <property type="match status" value="1"/>
</dbReference>
<evidence type="ECO:0000259" key="6">
    <source>
        <dbReference type="PROSITE" id="PS50887"/>
    </source>
</evidence>
<feature type="transmembrane region" description="Helical" evidence="5">
    <location>
        <begin position="104"/>
        <end position="125"/>
    </location>
</feature>
<protein>
    <recommendedName>
        <fullName evidence="1">diguanylate cyclase</fullName>
        <ecNumber evidence="1">2.7.7.65</ecNumber>
    </recommendedName>
</protein>
<keyword evidence="5" id="KW-0472">Membrane</keyword>
<dbReference type="InterPro" id="IPR050469">
    <property type="entry name" value="Diguanylate_Cyclase"/>
</dbReference>
<feature type="transmembrane region" description="Helical" evidence="5">
    <location>
        <begin position="132"/>
        <end position="153"/>
    </location>
</feature>
<dbReference type="Gene3D" id="3.30.70.270">
    <property type="match status" value="1"/>
</dbReference>
<dbReference type="SUPFAM" id="SSF55073">
    <property type="entry name" value="Nucleotide cyclase"/>
    <property type="match status" value="1"/>
</dbReference>
<dbReference type="InterPro" id="IPR029787">
    <property type="entry name" value="Nucleotide_cyclase"/>
</dbReference>
<evidence type="ECO:0000256" key="1">
    <source>
        <dbReference type="ARBA" id="ARBA00012528"/>
    </source>
</evidence>
<dbReference type="EC" id="2.7.7.65" evidence="1"/>
<feature type="transmembrane region" description="Helical" evidence="5">
    <location>
        <begin position="80"/>
        <end position="98"/>
    </location>
</feature>
<keyword evidence="3" id="KW-0175">Coiled coil</keyword>
<proteinExistence type="predicted"/>
<accession>A0ABW2EUQ2</accession>
<dbReference type="PANTHER" id="PTHR45138">
    <property type="entry name" value="REGULATORY COMPONENTS OF SENSORY TRANSDUCTION SYSTEM"/>
    <property type="match status" value="1"/>
</dbReference>
<dbReference type="SMART" id="SM00267">
    <property type="entry name" value="GGDEF"/>
    <property type="match status" value="1"/>
</dbReference>
<dbReference type="RefSeq" id="WP_346062179.1">
    <property type="nucleotide sequence ID" value="NZ_BAAADR010000009.1"/>
</dbReference>
<keyword evidence="5" id="KW-1133">Transmembrane helix</keyword>